<dbReference type="PIRSF" id="PIRSF000098">
    <property type="entry name" value="Homoser_dehydrog"/>
    <property type="match status" value="1"/>
</dbReference>
<comment type="pathway">
    <text evidence="1">Amino-acid biosynthesis; L-threonine biosynthesis; L-threonine from L-aspartate: step 3/5.</text>
</comment>
<dbReference type="InterPro" id="IPR001342">
    <property type="entry name" value="HDH_cat"/>
</dbReference>
<keyword evidence="10" id="KW-0486">Methionine biosynthesis</keyword>
<dbReference type="PANTHER" id="PTHR43331:SF1">
    <property type="entry name" value="HOMOSERINE DEHYDROGENASE"/>
    <property type="match status" value="1"/>
</dbReference>
<dbReference type="Pfam" id="PF01842">
    <property type="entry name" value="ACT"/>
    <property type="match status" value="1"/>
</dbReference>
<feature type="binding site" evidence="12">
    <location>
        <begin position="9"/>
        <end position="16"/>
    </location>
    <ligand>
        <name>NADP(+)</name>
        <dbReference type="ChEBI" id="CHEBI:58349"/>
    </ligand>
</feature>
<evidence type="ECO:0000256" key="11">
    <source>
        <dbReference type="PIRSR" id="PIRSR000098-1"/>
    </source>
</evidence>
<evidence type="ECO:0000256" key="13">
    <source>
        <dbReference type="RuleBase" id="RU004171"/>
    </source>
</evidence>
<dbReference type="InterPro" id="IPR045865">
    <property type="entry name" value="ACT-like_dom_sf"/>
</dbReference>
<proteinExistence type="inferred from homology"/>
<feature type="domain" description="ACT" evidence="14">
    <location>
        <begin position="348"/>
        <end position="422"/>
    </location>
</feature>
<dbReference type="PROSITE" id="PS01042">
    <property type="entry name" value="HOMOSER_DHGENASE"/>
    <property type="match status" value="1"/>
</dbReference>
<dbReference type="SUPFAM" id="SSF51735">
    <property type="entry name" value="NAD(P)-binding Rossmann-fold domains"/>
    <property type="match status" value="1"/>
</dbReference>
<dbReference type="GO" id="GO:0050661">
    <property type="term" value="F:NADP binding"/>
    <property type="evidence" value="ECO:0007669"/>
    <property type="project" value="InterPro"/>
</dbReference>
<dbReference type="SUPFAM" id="SSF55347">
    <property type="entry name" value="Glyceraldehyde-3-phosphate dehydrogenase-like, C-terminal domain"/>
    <property type="match status" value="1"/>
</dbReference>
<dbReference type="Gene3D" id="3.40.50.720">
    <property type="entry name" value="NAD(P)-binding Rossmann-like Domain"/>
    <property type="match status" value="1"/>
</dbReference>
<evidence type="ECO:0000313" key="16">
    <source>
        <dbReference type="Proteomes" id="UP000563524"/>
    </source>
</evidence>
<dbReference type="UniPathway" id="UPA00050">
    <property type="reaction ID" value="UER00063"/>
</dbReference>
<dbReference type="FunFam" id="3.30.360.10:FF:000005">
    <property type="entry name" value="Homoserine dehydrogenase"/>
    <property type="match status" value="1"/>
</dbReference>
<dbReference type="SUPFAM" id="SSF55021">
    <property type="entry name" value="ACT-like"/>
    <property type="match status" value="1"/>
</dbReference>
<dbReference type="Gene3D" id="3.30.360.10">
    <property type="entry name" value="Dihydrodipicolinate Reductase, domain 2"/>
    <property type="match status" value="1"/>
</dbReference>
<dbReference type="AlphaFoldDB" id="A0A840I3A6"/>
<dbReference type="GO" id="GO:0009088">
    <property type="term" value="P:threonine biosynthetic process"/>
    <property type="evidence" value="ECO:0007669"/>
    <property type="project" value="UniProtKB-UniPathway"/>
</dbReference>
<dbReference type="InterPro" id="IPR002912">
    <property type="entry name" value="ACT_dom"/>
</dbReference>
<name>A0A840I3A6_9PROT</name>
<feature type="binding site" evidence="12">
    <location>
        <position position="189"/>
    </location>
    <ligand>
        <name>L-homoserine</name>
        <dbReference type="ChEBI" id="CHEBI:57476"/>
    </ligand>
</feature>
<accession>A0A840I3A6</accession>
<dbReference type="EMBL" id="JACHOB010000003">
    <property type="protein sequence ID" value="MBB4659257.1"/>
    <property type="molecule type" value="Genomic_DNA"/>
</dbReference>
<organism evidence="15 16">
    <name type="scientific">Parvularcula dongshanensis</name>
    <dbReference type="NCBI Taxonomy" id="1173995"/>
    <lineage>
        <taxon>Bacteria</taxon>
        <taxon>Pseudomonadati</taxon>
        <taxon>Pseudomonadota</taxon>
        <taxon>Alphaproteobacteria</taxon>
        <taxon>Parvularculales</taxon>
        <taxon>Parvularculaceae</taxon>
        <taxon>Parvularcula</taxon>
    </lineage>
</organism>
<dbReference type="InterPro" id="IPR019811">
    <property type="entry name" value="HDH_CS"/>
</dbReference>
<evidence type="ECO:0000256" key="9">
    <source>
        <dbReference type="ARBA" id="ARBA00023002"/>
    </source>
</evidence>
<evidence type="ECO:0000313" key="15">
    <source>
        <dbReference type="EMBL" id="MBB4659257.1"/>
    </source>
</evidence>
<feature type="active site" description="Proton donor" evidence="11">
    <location>
        <position position="204"/>
    </location>
</feature>
<evidence type="ECO:0000256" key="5">
    <source>
        <dbReference type="ARBA" id="ARBA00013376"/>
    </source>
</evidence>
<dbReference type="GO" id="GO:0009086">
    <property type="term" value="P:methionine biosynthetic process"/>
    <property type="evidence" value="ECO:0007669"/>
    <property type="project" value="UniProtKB-KW"/>
</dbReference>
<dbReference type="Gene3D" id="3.30.70.260">
    <property type="match status" value="1"/>
</dbReference>
<keyword evidence="7" id="KW-0791">Threonine biosynthesis</keyword>
<dbReference type="CDD" id="cd04881">
    <property type="entry name" value="ACT_HSDH-Hom"/>
    <property type="match status" value="1"/>
</dbReference>
<gene>
    <name evidence="15" type="ORF">GGQ59_001782</name>
</gene>
<evidence type="ECO:0000256" key="1">
    <source>
        <dbReference type="ARBA" id="ARBA00005056"/>
    </source>
</evidence>
<sequence length="429" mass="43958">MKTLRLSIAGLGVVGGGLLRLIAEDKRLARQGVHFEVTGVTARNRNAKRAVPIEDYPWFDDAVEMARADTTDVFVELMGGAEGPARAAVTAALEAGKDVVTANKALIATHGLELAEIAERTGAALRYEAAVGGGTPVIRGIRDGLGACQVETIAGILNGTCNFMLSRMAETGEPFDEVLAEAQRLGFAEADPSFDVGGIDAAHKLAILATLAFDSRVELDAVETTGIDGVAAEDLAEAAKLGMGIKLLATATVVDGRMALRVCPALIAATSPLARAQGPENVFIIDADPIGRVGFTGPGAGDMATAAAVAADLVTLARGATGPVYASPVDRLQNLAGDAATELVNAYYLRVPLKDQPGALAVIASTLGEHGVSIDTVAQRPRANGAQDLVITTHPCTAAMFSAAQGALPHAGPVAGPFSAFPIADASYF</sequence>
<dbReference type="NCBIfam" id="NF004976">
    <property type="entry name" value="PRK06349.1"/>
    <property type="match status" value="1"/>
</dbReference>
<dbReference type="PANTHER" id="PTHR43331">
    <property type="entry name" value="HOMOSERINE DEHYDROGENASE"/>
    <property type="match status" value="1"/>
</dbReference>
<keyword evidence="9 15" id="KW-0560">Oxidoreductase</keyword>
<evidence type="ECO:0000256" key="3">
    <source>
        <dbReference type="ARBA" id="ARBA00006753"/>
    </source>
</evidence>
<dbReference type="Pfam" id="PF00742">
    <property type="entry name" value="Homoserine_dh"/>
    <property type="match status" value="1"/>
</dbReference>
<comment type="similarity">
    <text evidence="3 13">Belongs to the homoserine dehydrogenase family.</text>
</comment>
<evidence type="ECO:0000256" key="10">
    <source>
        <dbReference type="ARBA" id="ARBA00023167"/>
    </source>
</evidence>
<keyword evidence="8 12" id="KW-0521">NADP</keyword>
<evidence type="ECO:0000256" key="6">
    <source>
        <dbReference type="ARBA" id="ARBA00022605"/>
    </source>
</evidence>
<dbReference type="RefSeq" id="WP_183817678.1">
    <property type="nucleotide sequence ID" value="NZ_JACHOB010000003.1"/>
</dbReference>
<dbReference type="Pfam" id="PF03447">
    <property type="entry name" value="NAD_binding_3"/>
    <property type="match status" value="1"/>
</dbReference>
<dbReference type="InterPro" id="IPR005106">
    <property type="entry name" value="Asp/hSer_DH_NAD-bd"/>
</dbReference>
<evidence type="ECO:0000256" key="12">
    <source>
        <dbReference type="PIRSR" id="PIRSR000098-2"/>
    </source>
</evidence>
<comment type="caution">
    <text evidence="15">The sequence shown here is derived from an EMBL/GenBank/DDBJ whole genome shotgun (WGS) entry which is preliminary data.</text>
</comment>
<comment type="pathway">
    <text evidence="2">Amino-acid biosynthesis; L-methionine biosynthesis via de novo pathway; L-homoserine from L-aspartate: step 3/3.</text>
</comment>
<dbReference type="GO" id="GO:0004412">
    <property type="term" value="F:homoserine dehydrogenase activity"/>
    <property type="evidence" value="ECO:0007669"/>
    <property type="project" value="UniProtKB-EC"/>
</dbReference>
<feature type="binding site" evidence="12">
    <location>
        <position position="104"/>
    </location>
    <ligand>
        <name>NADPH</name>
        <dbReference type="ChEBI" id="CHEBI:57783"/>
    </ligand>
</feature>
<reference evidence="15 16" key="1">
    <citation type="submission" date="2020-08" db="EMBL/GenBank/DDBJ databases">
        <title>Genomic Encyclopedia of Type Strains, Phase IV (KMG-IV): sequencing the most valuable type-strain genomes for metagenomic binning, comparative biology and taxonomic classification.</title>
        <authorList>
            <person name="Goeker M."/>
        </authorList>
    </citation>
    <scope>NUCLEOTIDE SEQUENCE [LARGE SCALE GENOMIC DNA]</scope>
    <source>
        <strain evidence="15 16">DSM 102850</strain>
    </source>
</reference>
<evidence type="ECO:0000256" key="8">
    <source>
        <dbReference type="ARBA" id="ARBA00022857"/>
    </source>
</evidence>
<evidence type="ECO:0000259" key="14">
    <source>
        <dbReference type="PROSITE" id="PS51671"/>
    </source>
</evidence>
<evidence type="ECO:0000256" key="2">
    <source>
        <dbReference type="ARBA" id="ARBA00005062"/>
    </source>
</evidence>
<dbReference type="Proteomes" id="UP000563524">
    <property type="component" value="Unassembled WGS sequence"/>
</dbReference>
<dbReference type="InterPro" id="IPR036291">
    <property type="entry name" value="NAD(P)-bd_dom_sf"/>
</dbReference>
<dbReference type="EC" id="1.1.1.3" evidence="4"/>
<dbReference type="UniPathway" id="UPA00051">
    <property type="reaction ID" value="UER00465"/>
</dbReference>
<dbReference type="PROSITE" id="PS51671">
    <property type="entry name" value="ACT"/>
    <property type="match status" value="1"/>
</dbReference>
<keyword evidence="16" id="KW-1185">Reference proteome</keyword>
<dbReference type="InterPro" id="IPR016204">
    <property type="entry name" value="HDH"/>
</dbReference>
<keyword evidence="6" id="KW-0028">Amino-acid biosynthesis</keyword>
<evidence type="ECO:0000256" key="7">
    <source>
        <dbReference type="ARBA" id="ARBA00022697"/>
    </source>
</evidence>
<evidence type="ECO:0000256" key="4">
    <source>
        <dbReference type="ARBA" id="ARBA00013213"/>
    </source>
</evidence>
<protein>
    <recommendedName>
        <fullName evidence="5">Homoserine dehydrogenase</fullName>
        <ecNumber evidence="4">1.1.1.3</ecNumber>
    </recommendedName>
</protein>